<organism evidence="2 3">
    <name type="scientific">Kribbella lupini</name>
    <dbReference type="NCBI Taxonomy" id="291602"/>
    <lineage>
        <taxon>Bacteria</taxon>
        <taxon>Bacillati</taxon>
        <taxon>Actinomycetota</taxon>
        <taxon>Actinomycetes</taxon>
        <taxon>Propionibacteriales</taxon>
        <taxon>Kribbellaceae</taxon>
        <taxon>Kribbella</taxon>
    </lineage>
</organism>
<feature type="region of interest" description="Disordered" evidence="1">
    <location>
        <begin position="1"/>
        <end position="38"/>
    </location>
</feature>
<dbReference type="Proteomes" id="UP001500363">
    <property type="component" value="Unassembled WGS sequence"/>
</dbReference>
<evidence type="ECO:0000313" key="3">
    <source>
        <dbReference type="Proteomes" id="UP001500363"/>
    </source>
</evidence>
<dbReference type="EMBL" id="BAAANC010000003">
    <property type="protein sequence ID" value="GAA1551883.1"/>
    <property type="molecule type" value="Genomic_DNA"/>
</dbReference>
<comment type="caution">
    <text evidence="2">The sequence shown here is derived from an EMBL/GenBank/DDBJ whole genome shotgun (WGS) entry which is preliminary data.</text>
</comment>
<evidence type="ECO:0000256" key="1">
    <source>
        <dbReference type="SAM" id="MobiDB-lite"/>
    </source>
</evidence>
<dbReference type="RefSeq" id="WP_344181157.1">
    <property type="nucleotide sequence ID" value="NZ_BAAANC010000003.1"/>
</dbReference>
<keyword evidence="3" id="KW-1185">Reference proteome</keyword>
<proteinExistence type="predicted"/>
<reference evidence="2 3" key="1">
    <citation type="journal article" date="2019" name="Int. J. Syst. Evol. Microbiol.">
        <title>The Global Catalogue of Microorganisms (GCM) 10K type strain sequencing project: providing services to taxonomists for standard genome sequencing and annotation.</title>
        <authorList>
            <consortium name="The Broad Institute Genomics Platform"/>
            <consortium name="The Broad Institute Genome Sequencing Center for Infectious Disease"/>
            <person name="Wu L."/>
            <person name="Ma J."/>
        </authorList>
    </citation>
    <scope>NUCLEOTIDE SEQUENCE [LARGE SCALE GENOMIC DNA]</scope>
    <source>
        <strain evidence="2 3">JCM 14303</strain>
    </source>
</reference>
<evidence type="ECO:0000313" key="2">
    <source>
        <dbReference type="EMBL" id="GAA1551883.1"/>
    </source>
</evidence>
<gene>
    <name evidence="2" type="ORF">GCM10009741_65480</name>
</gene>
<accession>A0ABN2C350</accession>
<name>A0ABN2C350_9ACTN</name>
<sequence length="67" mass="7376">MFIAGNTAVENARSLSQSALPDAPQQPHEPRRPRRGLDLRARTVAVLRTAAAHELRLANRLDPHCAN</sequence>
<protein>
    <submittedName>
        <fullName evidence="2">Uncharacterized protein</fullName>
    </submittedName>
</protein>